<geneLocation type="plasmid" evidence="2">
    <name>peu1</name>
</geneLocation>
<dbReference type="Proteomes" id="UP000318453">
    <property type="component" value="Plasmid pEu1"/>
</dbReference>
<dbReference type="AlphaFoldDB" id="A0A5B8NUB9"/>
<keyword evidence="1" id="KW-0614">Plasmid</keyword>
<proteinExistence type="predicted"/>
<accession>A0A5B8NUB9</accession>
<dbReference type="EMBL" id="CP042327">
    <property type="protein sequence ID" value="QDZ41630.1"/>
    <property type="molecule type" value="Genomic_DNA"/>
</dbReference>
<dbReference type="KEGG" id="enn:FRE64_16805"/>
<organism evidence="1 2">
    <name type="scientific">Euhalothece natronophila Z-M001</name>
    <dbReference type="NCBI Taxonomy" id="522448"/>
    <lineage>
        <taxon>Bacteria</taxon>
        <taxon>Bacillati</taxon>
        <taxon>Cyanobacteriota</taxon>
        <taxon>Cyanophyceae</taxon>
        <taxon>Oscillatoriophycideae</taxon>
        <taxon>Chroococcales</taxon>
        <taxon>Halothecacae</taxon>
        <taxon>Halothece cluster</taxon>
        <taxon>Euhalothece</taxon>
    </lineage>
</organism>
<keyword evidence="2" id="KW-1185">Reference proteome</keyword>
<evidence type="ECO:0000313" key="2">
    <source>
        <dbReference type="Proteomes" id="UP000318453"/>
    </source>
</evidence>
<evidence type="ECO:0000313" key="1">
    <source>
        <dbReference type="EMBL" id="QDZ41630.1"/>
    </source>
</evidence>
<sequence>MRIIQTKGIIKDGDLSVSLPEDIKNGEVDVIVVSSKQPDEYESRHQMMKEKGYDTPEKVRDLIHQVKLEMLKEKGEGSEHFLKTVFFRY</sequence>
<dbReference type="OrthoDB" id="463333at2"/>
<gene>
    <name evidence="1" type="ORF">FRE64_16805</name>
</gene>
<protein>
    <submittedName>
        <fullName evidence="1">Uncharacterized protein</fullName>
    </submittedName>
</protein>
<dbReference type="RefSeq" id="WP_146297546.1">
    <property type="nucleotide sequence ID" value="NZ_CP042327.1"/>
</dbReference>
<reference evidence="1" key="1">
    <citation type="submission" date="2019-08" db="EMBL/GenBank/DDBJ databases">
        <title>Carotenoids and Carotenoid Binding Proteins in the Halophilic Cyanobacterium Euhalothece sp. ZM00.</title>
        <authorList>
            <person name="Cho S.M."/>
            <person name="Song J.Y."/>
            <person name="Park Y.-I."/>
        </authorList>
    </citation>
    <scope>NUCLEOTIDE SEQUENCE [LARGE SCALE GENOMIC DNA]</scope>
    <source>
        <strain evidence="1">Z-M001</strain>
        <plasmid evidence="1">pEu1</plasmid>
    </source>
</reference>
<name>A0A5B8NUB9_9CHRO</name>